<evidence type="ECO:0000256" key="2">
    <source>
        <dbReference type="SAM" id="Coils"/>
    </source>
</evidence>
<dbReference type="InterPro" id="IPR058792">
    <property type="entry name" value="Beta-barrel_RND_2"/>
</dbReference>
<dbReference type="EMBL" id="CP022098">
    <property type="protein sequence ID" value="ATB43287.1"/>
    <property type="molecule type" value="Genomic_DNA"/>
</dbReference>
<dbReference type="InterPro" id="IPR058625">
    <property type="entry name" value="MdtA-like_BSH"/>
</dbReference>
<feature type="transmembrane region" description="Helical" evidence="4">
    <location>
        <begin position="33"/>
        <end position="53"/>
    </location>
</feature>
<dbReference type="KEGG" id="cfus:CYFUS_008767"/>
<comment type="similarity">
    <text evidence="1">Belongs to the membrane fusion protein (MFP) (TC 8.A.1) family.</text>
</comment>
<dbReference type="Gene3D" id="2.40.50.100">
    <property type="match status" value="1"/>
</dbReference>
<keyword evidence="4" id="KW-0472">Membrane</keyword>
<dbReference type="InterPro" id="IPR006143">
    <property type="entry name" value="RND_pump_MFP"/>
</dbReference>
<feature type="compositionally biased region" description="Basic and acidic residues" evidence="3">
    <location>
        <begin position="1"/>
        <end position="11"/>
    </location>
</feature>
<proteinExistence type="inferred from homology"/>
<keyword evidence="2" id="KW-0175">Coiled coil</keyword>
<feature type="region of interest" description="Disordered" evidence="3">
    <location>
        <begin position="342"/>
        <end position="375"/>
    </location>
</feature>
<organism evidence="8 9">
    <name type="scientific">Cystobacter fuscus</name>
    <dbReference type="NCBI Taxonomy" id="43"/>
    <lineage>
        <taxon>Bacteria</taxon>
        <taxon>Pseudomonadati</taxon>
        <taxon>Myxococcota</taxon>
        <taxon>Myxococcia</taxon>
        <taxon>Myxococcales</taxon>
        <taxon>Cystobacterineae</taxon>
        <taxon>Archangiaceae</taxon>
        <taxon>Cystobacter</taxon>
    </lineage>
</organism>
<accession>A0A250JIH9</accession>
<evidence type="ECO:0000256" key="3">
    <source>
        <dbReference type="SAM" id="MobiDB-lite"/>
    </source>
</evidence>
<keyword evidence="4" id="KW-0812">Transmembrane</keyword>
<evidence type="ECO:0000313" key="9">
    <source>
        <dbReference type="Proteomes" id="UP000217257"/>
    </source>
</evidence>
<evidence type="ECO:0000256" key="1">
    <source>
        <dbReference type="ARBA" id="ARBA00009477"/>
    </source>
</evidence>
<dbReference type="InterPro" id="IPR058624">
    <property type="entry name" value="MdtA-like_HH"/>
</dbReference>
<evidence type="ECO:0000259" key="6">
    <source>
        <dbReference type="Pfam" id="PF25917"/>
    </source>
</evidence>
<dbReference type="GO" id="GO:1990281">
    <property type="term" value="C:efflux pump complex"/>
    <property type="evidence" value="ECO:0007669"/>
    <property type="project" value="TreeGrafter"/>
</dbReference>
<evidence type="ECO:0000259" key="5">
    <source>
        <dbReference type="Pfam" id="PF25876"/>
    </source>
</evidence>
<dbReference type="NCBIfam" id="TIGR01730">
    <property type="entry name" value="RND_mfp"/>
    <property type="match status" value="1"/>
</dbReference>
<dbReference type="AlphaFoldDB" id="A0A250JIH9"/>
<feature type="coiled-coil region" evidence="2">
    <location>
        <begin position="142"/>
        <end position="207"/>
    </location>
</feature>
<dbReference type="Pfam" id="PF25954">
    <property type="entry name" value="Beta-barrel_RND_2"/>
    <property type="match status" value="1"/>
</dbReference>
<reference evidence="8 9" key="1">
    <citation type="submission" date="2017-06" db="EMBL/GenBank/DDBJ databases">
        <title>Sequencing and comparative analysis of myxobacterial genomes.</title>
        <authorList>
            <person name="Rupp O."/>
            <person name="Goesmann A."/>
            <person name="Sogaard-Andersen L."/>
        </authorList>
    </citation>
    <scope>NUCLEOTIDE SEQUENCE [LARGE SCALE GENOMIC DNA]</scope>
    <source>
        <strain evidence="8 9">DSM 52655</strain>
    </source>
</reference>
<feature type="domain" description="Multidrug resistance protein MdtA-like barrel-sandwich hybrid" evidence="6">
    <location>
        <begin position="88"/>
        <end position="241"/>
    </location>
</feature>
<feature type="domain" description="Multidrug resistance protein MdtA-like alpha-helical hairpin" evidence="5">
    <location>
        <begin position="135"/>
        <end position="198"/>
    </location>
</feature>
<dbReference type="Gene3D" id="1.10.287.470">
    <property type="entry name" value="Helix hairpin bin"/>
    <property type="match status" value="1"/>
</dbReference>
<dbReference type="SUPFAM" id="SSF111369">
    <property type="entry name" value="HlyD-like secretion proteins"/>
    <property type="match status" value="1"/>
</dbReference>
<evidence type="ECO:0000259" key="7">
    <source>
        <dbReference type="Pfam" id="PF25954"/>
    </source>
</evidence>
<dbReference type="Proteomes" id="UP000217257">
    <property type="component" value="Chromosome"/>
</dbReference>
<feature type="region of interest" description="Disordered" evidence="3">
    <location>
        <begin position="423"/>
        <end position="459"/>
    </location>
</feature>
<dbReference type="Pfam" id="PF25876">
    <property type="entry name" value="HH_MFP_RND"/>
    <property type="match status" value="1"/>
</dbReference>
<gene>
    <name evidence="8" type="ORF">CYFUS_008767</name>
</gene>
<dbReference type="PANTHER" id="PTHR30469">
    <property type="entry name" value="MULTIDRUG RESISTANCE PROTEIN MDTA"/>
    <property type="match status" value="1"/>
</dbReference>
<evidence type="ECO:0000256" key="4">
    <source>
        <dbReference type="SAM" id="Phobius"/>
    </source>
</evidence>
<dbReference type="GO" id="GO:0015562">
    <property type="term" value="F:efflux transmembrane transporter activity"/>
    <property type="evidence" value="ECO:0007669"/>
    <property type="project" value="TreeGrafter"/>
</dbReference>
<dbReference type="Gene3D" id="2.40.30.170">
    <property type="match status" value="1"/>
</dbReference>
<dbReference type="PANTHER" id="PTHR30469:SF33">
    <property type="entry name" value="SLR1207 PROTEIN"/>
    <property type="match status" value="1"/>
</dbReference>
<keyword evidence="4" id="KW-1133">Transmembrane helix</keyword>
<evidence type="ECO:0000313" key="8">
    <source>
        <dbReference type="EMBL" id="ATB43287.1"/>
    </source>
</evidence>
<dbReference type="RefSeq" id="WP_095990724.1">
    <property type="nucleotide sequence ID" value="NZ_CP022098.1"/>
</dbReference>
<feature type="domain" description="CusB-like beta-barrel" evidence="7">
    <location>
        <begin position="254"/>
        <end position="328"/>
    </location>
</feature>
<dbReference type="FunFam" id="2.40.30.170:FF:000010">
    <property type="entry name" value="Efflux RND transporter periplasmic adaptor subunit"/>
    <property type="match status" value="1"/>
</dbReference>
<feature type="region of interest" description="Disordered" evidence="3">
    <location>
        <begin position="1"/>
        <end position="28"/>
    </location>
</feature>
<name>A0A250JIH9_9BACT</name>
<protein>
    <submittedName>
        <fullName evidence="8">Macrolide-specific efflux protein MacA</fullName>
    </submittedName>
</protein>
<dbReference type="Gene3D" id="2.40.420.20">
    <property type="match status" value="1"/>
</dbReference>
<sequence length="459" mass="48056">MSELPQRDEKSSPSIQNRPAPGEPTRHRGPPRVWGWWLLGLVVIAAAGTWFFWPQPKDPAANFELARVQRRTVEARVSATGTLSALVTVQVGSQVSGRIQEILVDYNSLVKKGQVIARIDPQLLQAALERTRANLLSARAGLQRARVEAQNARLQADRAKALRAQQFIAQADLDTAEATAQSAQAQVTSAEAALAQAQAAQNEAEVNVRYATIVSPTDGIVISRSVDVGQTVAASLQAPVLFTIAEDLRKMQVDTSVSESDVGRLRDGMAATFTVDAWPGQTFDGVIRQIRNAAQTVQNVVTYDAVIDVQNPEMKLKPGMTANVNIVTARGENVLTVPNAALRFRPPAPPEGARPGGRGGADGQEATAAAPPPAGTKTVYVLRQGRPVRVNVKAGVTDGSYTEVEGELNEGDQVITSLSTAGAATTGTGAAPGSGGGQRPMGGGGGGGFGGGRRGGGPF</sequence>
<dbReference type="Pfam" id="PF25917">
    <property type="entry name" value="BSH_RND"/>
    <property type="match status" value="1"/>
</dbReference>
<feature type="compositionally biased region" description="Gly residues" evidence="3">
    <location>
        <begin position="430"/>
        <end position="459"/>
    </location>
</feature>